<feature type="transmembrane region" description="Helical" evidence="4">
    <location>
        <begin position="39"/>
        <end position="60"/>
    </location>
</feature>
<feature type="transmembrane region" description="Helical" evidence="4">
    <location>
        <begin position="153"/>
        <end position="175"/>
    </location>
</feature>
<sequence length="383" mass="42697">MIQLDIRTLSLLAVLVALLMAGAMLLLWRLNPEERSVRYWAVGNWAIAVGFLCIGLRGFLPIFISVVVANSLIVAGYGLFLAGVWEFLGKSIRWWVIKTAVALVFLSFLYFTYQSPDISARIVIVSLVIAILSGLSANALIREVSQRMQKIQTLTASVFMLHALYLSLRSIATLTGTPVYDLFSPNLVQALAFLDVIVVAICLTFGFTSMINRRLQFHLDHLASYDILTGVFNRRAFEQAAVREIARCSRQKKQISILLLDIDHFKRINDRYGHPVGDKVLKATAGTIADVLRTEDILGRIGGEEFCMLLPEADQEAAIDVSERVRLAVCENAMEYADETIKITVSIGVATIRSDEMDWTQMFQIADEALYRAKEGGRNLIAT</sequence>
<dbReference type="CDD" id="cd01949">
    <property type="entry name" value="GGDEF"/>
    <property type="match status" value="1"/>
</dbReference>
<dbReference type="Gene3D" id="3.30.70.270">
    <property type="match status" value="1"/>
</dbReference>
<comment type="cofactor">
    <cofactor evidence="1">
        <name>Mg(2+)</name>
        <dbReference type="ChEBI" id="CHEBI:18420"/>
    </cofactor>
</comment>
<feature type="transmembrane region" description="Helical" evidence="4">
    <location>
        <begin position="6"/>
        <end position="27"/>
    </location>
</feature>
<feature type="transmembrane region" description="Helical" evidence="4">
    <location>
        <begin position="95"/>
        <end position="113"/>
    </location>
</feature>
<dbReference type="FunFam" id="3.30.70.270:FF:000001">
    <property type="entry name" value="Diguanylate cyclase domain protein"/>
    <property type="match status" value="1"/>
</dbReference>
<feature type="transmembrane region" description="Helical" evidence="4">
    <location>
        <begin position="66"/>
        <end position="88"/>
    </location>
</feature>
<dbReference type="PANTHER" id="PTHR45138:SF9">
    <property type="entry name" value="DIGUANYLATE CYCLASE DGCM-RELATED"/>
    <property type="match status" value="1"/>
</dbReference>
<dbReference type="Pfam" id="PF00990">
    <property type="entry name" value="GGDEF"/>
    <property type="match status" value="1"/>
</dbReference>
<comment type="caution">
    <text evidence="6">The sequence shown here is derived from an EMBL/GenBank/DDBJ whole genome shotgun (WGS) entry which is preliminary data.</text>
</comment>
<evidence type="ECO:0000256" key="3">
    <source>
        <dbReference type="ARBA" id="ARBA00034247"/>
    </source>
</evidence>
<evidence type="ECO:0000313" key="7">
    <source>
        <dbReference type="Proteomes" id="UP000317355"/>
    </source>
</evidence>
<dbReference type="GO" id="GO:1902201">
    <property type="term" value="P:negative regulation of bacterial-type flagellum-dependent cell motility"/>
    <property type="evidence" value="ECO:0007669"/>
    <property type="project" value="TreeGrafter"/>
</dbReference>
<organism evidence="6 7">
    <name type="scientific">Sedimenticola thiotaurini</name>
    <dbReference type="NCBI Taxonomy" id="1543721"/>
    <lineage>
        <taxon>Bacteria</taxon>
        <taxon>Pseudomonadati</taxon>
        <taxon>Pseudomonadota</taxon>
        <taxon>Gammaproteobacteria</taxon>
        <taxon>Chromatiales</taxon>
        <taxon>Sedimenticolaceae</taxon>
        <taxon>Sedimenticola</taxon>
    </lineage>
</organism>
<dbReference type="NCBIfam" id="TIGR00254">
    <property type="entry name" value="GGDEF"/>
    <property type="match status" value="1"/>
</dbReference>
<name>A0A558D1M8_9GAMM</name>
<keyword evidence="4" id="KW-0472">Membrane</keyword>
<evidence type="ECO:0000313" key="6">
    <source>
        <dbReference type="EMBL" id="TVT54924.1"/>
    </source>
</evidence>
<dbReference type="InterPro" id="IPR029787">
    <property type="entry name" value="Nucleotide_cyclase"/>
</dbReference>
<keyword evidence="4" id="KW-0812">Transmembrane</keyword>
<dbReference type="EMBL" id="VMRY01000039">
    <property type="protein sequence ID" value="TVT54924.1"/>
    <property type="molecule type" value="Genomic_DNA"/>
</dbReference>
<feature type="transmembrane region" description="Helical" evidence="4">
    <location>
        <begin position="119"/>
        <end position="141"/>
    </location>
</feature>
<proteinExistence type="predicted"/>
<dbReference type="InterPro" id="IPR000160">
    <property type="entry name" value="GGDEF_dom"/>
</dbReference>
<gene>
    <name evidence="6" type="ORF">FHK82_09195</name>
</gene>
<dbReference type="PANTHER" id="PTHR45138">
    <property type="entry name" value="REGULATORY COMPONENTS OF SENSORY TRANSDUCTION SYSTEM"/>
    <property type="match status" value="1"/>
</dbReference>
<keyword evidence="4" id="KW-1133">Transmembrane helix</keyword>
<dbReference type="Proteomes" id="UP000317355">
    <property type="component" value="Unassembled WGS sequence"/>
</dbReference>
<protein>
    <recommendedName>
        <fullName evidence="2">diguanylate cyclase</fullName>
        <ecNumber evidence="2">2.7.7.65</ecNumber>
    </recommendedName>
</protein>
<dbReference type="GO" id="GO:0005886">
    <property type="term" value="C:plasma membrane"/>
    <property type="evidence" value="ECO:0007669"/>
    <property type="project" value="TreeGrafter"/>
</dbReference>
<dbReference type="SUPFAM" id="SSF55073">
    <property type="entry name" value="Nucleotide cyclase"/>
    <property type="match status" value="1"/>
</dbReference>
<dbReference type="GO" id="GO:0043709">
    <property type="term" value="P:cell adhesion involved in single-species biofilm formation"/>
    <property type="evidence" value="ECO:0007669"/>
    <property type="project" value="TreeGrafter"/>
</dbReference>
<dbReference type="PROSITE" id="PS50887">
    <property type="entry name" value="GGDEF"/>
    <property type="match status" value="1"/>
</dbReference>
<reference evidence="6 7" key="1">
    <citation type="submission" date="2019-07" db="EMBL/GenBank/DDBJ databases">
        <title>The pathways for chlorine oxyanion respiration interact through the shared metabolite chlorate.</title>
        <authorList>
            <person name="Barnum T.P."/>
            <person name="Cheng Y."/>
            <person name="Hill K.A."/>
            <person name="Lucas L.N."/>
            <person name="Carlson H.K."/>
            <person name="Coates J.D."/>
        </authorList>
    </citation>
    <scope>NUCLEOTIDE SEQUENCE [LARGE SCALE GENOMIC DNA]</scope>
    <source>
        <strain evidence="6">BK-3</strain>
    </source>
</reference>
<feature type="domain" description="GGDEF" evidence="5">
    <location>
        <begin position="253"/>
        <end position="383"/>
    </location>
</feature>
<dbReference type="EC" id="2.7.7.65" evidence="2"/>
<dbReference type="AlphaFoldDB" id="A0A558D1M8"/>
<accession>A0A558D1M8</accession>
<evidence type="ECO:0000256" key="4">
    <source>
        <dbReference type="SAM" id="Phobius"/>
    </source>
</evidence>
<feature type="transmembrane region" description="Helical" evidence="4">
    <location>
        <begin position="187"/>
        <end position="207"/>
    </location>
</feature>
<dbReference type="GO" id="GO:0052621">
    <property type="term" value="F:diguanylate cyclase activity"/>
    <property type="evidence" value="ECO:0007669"/>
    <property type="project" value="UniProtKB-EC"/>
</dbReference>
<evidence type="ECO:0000256" key="1">
    <source>
        <dbReference type="ARBA" id="ARBA00001946"/>
    </source>
</evidence>
<evidence type="ECO:0000256" key="2">
    <source>
        <dbReference type="ARBA" id="ARBA00012528"/>
    </source>
</evidence>
<dbReference type="InterPro" id="IPR043128">
    <property type="entry name" value="Rev_trsase/Diguanyl_cyclase"/>
</dbReference>
<comment type="catalytic activity">
    <reaction evidence="3">
        <text>2 GTP = 3',3'-c-di-GMP + 2 diphosphate</text>
        <dbReference type="Rhea" id="RHEA:24898"/>
        <dbReference type="ChEBI" id="CHEBI:33019"/>
        <dbReference type="ChEBI" id="CHEBI:37565"/>
        <dbReference type="ChEBI" id="CHEBI:58805"/>
        <dbReference type="EC" id="2.7.7.65"/>
    </reaction>
</comment>
<evidence type="ECO:0000259" key="5">
    <source>
        <dbReference type="PROSITE" id="PS50887"/>
    </source>
</evidence>
<dbReference type="InterPro" id="IPR050469">
    <property type="entry name" value="Diguanylate_Cyclase"/>
</dbReference>
<dbReference type="SMART" id="SM00267">
    <property type="entry name" value="GGDEF"/>
    <property type="match status" value="1"/>
</dbReference>